<dbReference type="EMBL" id="CP075896">
    <property type="protein sequence ID" value="QWB25720.1"/>
    <property type="molecule type" value="Genomic_DNA"/>
</dbReference>
<feature type="domain" description="D-isomer specific 2-hydroxyacid dehydrogenase catalytic" evidence="5">
    <location>
        <begin position="14"/>
        <end position="317"/>
    </location>
</feature>
<dbReference type="Proteomes" id="UP000679629">
    <property type="component" value="Chromosome"/>
</dbReference>
<protein>
    <recommendedName>
        <fullName evidence="9">D-3-phosphoglycerate dehydrogenase</fullName>
    </recommendedName>
</protein>
<sequence length="326" mass="34352">MPEPEILITGTDLVPDPAVEYVRARAYTPRRVRRDDLSEGELIAALDGAAGYLIGGCETPTDKVFESSARLRAVAFVGTDFRLYVPGWRRARALGMEVVGTPGANSQSVAEFTLLLMLTLSRSFASVAAAAEQSHSAPAPVGRTLAGKRLGVIGLGRIGREVARIARLGLGMEVSYTAPRRATETEAELGIRHCPKSQLLRSSDIVSLHRPGPAPGEGPELSAHELALMRPGALLVNTVHPDLVDLPALLAAVADKDLRCAFDGQGDGPAWEALTALGTDRFLAVPTMAYNTADANEAASMAAARAVCDILDGRRAAEGARAGEPE</sequence>
<keyword evidence="2 4" id="KW-0560">Oxidoreductase</keyword>
<gene>
    <name evidence="7" type="ORF">KJK29_25900</name>
</gene>
<evidence type="ECO:0000256" key="2">
    <source>
        <dbReference type="ARBA" id="ARBA00023002"/>
    </source>
</evidence>
<evidence type="ECO:0000256" key="3">
    <source>
        <dbReference type="ARBA" id="ARBA00023027"/>
    </source>
</evidence>
<organism evidence="7 8">
    <name type="scientific">Streptomyces koelreuteriae</name>
    <dbReference type="NCBI Taxonomy" id="2838015"/>
    <lineage>
        <taxon>Bacteria</taxon>
        <taxon>Bacillati</taxon>
        <taxon>Actinomycetota</taxon>
        <taxon>Actinomycetes</taxon>
        <taxon>Kitasatosporales</taxon>
        <taxon>Streptomycetaceae</taxon>
        <taxon>Streptomyces</taxon>
    </lineage>
</organism>
<dbReference type="PANTHER" id="PTHR42789:SF1">
    <property type="entry name" value="D-ISOMER SPECIFIC 2-HYDROXYACID DEHYDROGENASE FAMILY PROTEIN (AFU_ORTHOLOGUE AFUA_6G10090)"/>
    <property type="match status" value="1"/>
</dbReference>
<evidence type="ECO:0008006" key="9">
    <source>
        <dbReference type="Google" id="ProtNLM"/>
    </source>
</evidence>
<comment type="similarity">
    <text evidence="1 4">Belongs to the D-isomer specific 2-hydroxyacid dehydrogenase family.</text>
</comment>
<name>A0ABX8FWW3_9ACTN</name>
<dbReference type="RefSeq" id="WP_215121519.1">
    <property type="nucleotide sequence ID" value="NZ_CP075896.1"/>
</dbReference>
<dbReference type="Pfam" id="PF00389">
    <property type="entry name" value="2-Hacid_dh"/>
    <property type="match status" value="1"/>
</dbReference>
<evidence type="ECO:0000256" key="4">
    <source>
        <dbReference type="RuleBase" id="RU003719"/>
    </source>
</evidence>
<evidence type="ECO:0000313" key="8">
    <source>
        <dbReference type="Proteomes" id="UP000679629"/>
    </source>
</evidence>
<proteinExistence type="inferred from homology"/>
<reference evidence="8" key="1">
    <citation type="submission" date="2021-05" db="EMBL/GenBank/DDBJ databases">
        <title>Direct Submission.</title>
        <authorList>
            <person name="Li K."/>
            <person name="Gao J."/>
        </authorList>
    </citation>
    <scope>NUCLEOTIDE SEQUENCE [LARGE SCALE GENOMIC DNA]</scope>
    <source>
        <strain evidence="8">MG62</strain>
    </source>
</reference>
<dbReference type="SUPFAM" id="SSF51735">
    <property type="entry name" value="NAD(P)-binding Rossmann-fold domains"/>
    <property type="match status" value="1"/>
</dbReference>
<evidence type="ECO:0000256" key="1">
    <source>
        <dbReference type="ARBA" id="ARBA00005854"/>
    </source>
</evidence>
<dbReference type="PANTHER" id="PTHR42789">
    <property type="entry name" value="D-ISOMER SPECIFIC 2-HYDROXYACID DEHYDROGENASE FAMILY PROTEIN (AFU_ORTHOLOGUE AFUA_6G10090)"/>
    <property type="match status" value="1"/>
</dbReference>
<dbReference type="InterPro" id="IPR006140">
    <property type="entry name" value="D-isomer_DH_NAD-bd"/>
</dbReference>
<evidence type="ECO:0000259" key="5">
    <source>
        <dbReference type="Pfam" id="PF00389"/>
    </source>
</evidence>
<dbReference type="InterPro" id="IPR036291">
    <property type="entry name" value="NAD(P)-bd_dom_sf"/>
</dbReference>
<feature type="domain" description="D-isomer specific 2-hydroxyacid dehydrogenase NAD-binding" evidence="6">
    <location>
        <begin position="115"/>
        <end position="264"/>
    </location>
</feature>
<keyword evidence="3" id="KW-0520">NAD</keyword>
<evidence type="ECO:0000313" key="7">
    <source>
        <dbReference type="EMBL" id="QWB25720.1"/>
    </source>
</evidence>
<dbReference type="Gene3D" id="3.40.50.720">
    <property type="entry name" value="NAD(P)-binding Rossmann-like Domain"/>
    <property type="match status" value="2"/>
</dbReference>
<dbReference type="InterPro" id="IPR050857">
    <property type="entry name" value="D-2-hydroxyacid_DH"/>
</dbReference>
<dbReference type="SUPFAM" id="SSF52283">
    <property type="entry name" value="Formate/glycerate dehydrogenase catalytic domain-like"/>
    <property type="match status" value="1"/>
</dbReference>
<accession>A0ABX8FWW3</accession>
<evidence type="ECO:0000259" key="6">
    <source>
        <dbReference type="Pfam" id="PF02826"/>
    </source>
</evidence>
<keyword evidence="8" id="KW-1185">Reference proteome</keyword>
<dbReference type="InterPro" id="IPR006139">
    <property type="entry name" value="D-isomer_2_OHA_DH_cat_dom"/>
</dbReference>
<dbReference type="Pfam" id="PF02826">
    <property type="entry name" value="2-Hacid_dh_C"/>
    <property type="match status" value="1"/>
</dbReference>